<reference evidence="5" key="1">
    <citation type="submission" date="2025-08" db="UniProtKB">
        <authorList>
            <consortium name="Ensembl"/>
        </authorList>
    </citation>
    <scope>IDENTIFICATION</scope>
</reference>
<keyword evidence="2" id="KW-0812">Transmembrane</keyword>
<evidence type="ECO:0000313" key="5">
    <source>
        <dbReference type="Ensembl" id="ENSSRHP00000002693.1"/>
    </source>
</evidence>
<feature type="domain" description="Immunoglobulin" evidence="4">
    <location>
        <begin position="7"/>
        <end position="103"/>
    </location>
</feature>
<evidence type="ECO:0000256" key="1">
    <source>
        <dbReference type="ARBA" id="ARBA00004370"/>
    </source>
</evidence>
<comment type="subcellular location">
    <subcellularLocation>
        <location evidence="1">Membrane</location>
    </subcellularLocation>
</comment>
<reference evidence="5" key="2">
    <citation type="submission" date="2025-09" db="UniProtKB">
        <authorList>
            <consortium name="Ensembl"/>
        </authorList>
    </citation>
    <scope>IDENTIFICATION</scope>
</reference>
<dbReference type="GO" id="GO:0005886">
    <property type="term" value="C:plasma membrane"/>
    <property type="evidence" value="ECO:0007669"/>
    <property type="project" value="TreeGrafter"/>
</dbReference>
<dbReference type="SUPFAM" id="SSF48726">
    <property type="entry name" value="Immunoglobulin"/>
    <property type="match status" value="1"/>
</dbReference>
<dbReference type="PANTHER" id="PTHR11860">
    <property type="entry name" value="POLYMERIC-IMMUNOGLOBULIN RECEPTOR"/>
    <property type="match status" value="1"/>
</dbReference>
<sequence length="166" mass="18816">VFLNTANVIILANDGEQAFIVCPYAKGYEKAYKGFYKGNYKDYDVILQSNGGETSVSGRFSLRDDGKMRSLTVTIRNLRMEDAGRYICRAGYGYIKQIHLNVITGVVYNSKQQSVSSTVLYALLSLKQNQYLFKDTYDWFAAAQAVHSSELRMQLHPFFVFPHLGP</sequence>
<dbReference type="Proteomes" id="UP000472270">
    <property type="component" value="Unassembled WGS sequence"/>
</dbReference>
<dbReference type="AlphaFoldDB" id="A0A673FPC1"/>
<dbReference type="Pfam" id="PF07686">
    <property type="entry name" value="V-set"/>
    <property type="match status" value="1"/>
</dbReference>
<keyword evidence="3" id="KW-0472">Membrane</keyword>
<dbReference type="Ensembl" id="ENSSRHT00000002797.1">
    <property type="protein sequence ID" value="ENSSRHP00000002693.1"/>
    <property type="gene ID" value="ENSSRHG00000001880.1"/>
</dbReference>
<evidence type="ECO:0000259" key="4">
    <source>
        <dbReference type="SMART" id="SM00409"/>
    </source>
</evidence>
<dbReference type="GO" id="GO:0004888">
    <property type="term" value="F:transmembrane signaling receptor activity"/>
    <property type="evidence" value="ECO:0007669"/>
    <property type="project" value="TreeGrafter"/>
</dbReference>
<evidence type="ECO:0000256" key="2">
    <source>
        <dbReference type="ARBA" id="ARBA00022692"/>
    </source>
</evidence>
<dbReference type="Gene3D" id="2.60.40.10">
    <property type="entry name" value="Immunoglobulins"/>
    <property type="match status" value="1"/>
</dbReference>
<protein>
    <recommendedName>
        <fullName evidence="4">Immunoglobulin domain-containing protein</fullName>
    </recommendedName>
</protein>
<evidence type="ECO:0000313" key="6">
    <source>
        <dbReference type="Proteomes" id="UP000472270"/>
    </source>
</evidence>
<name>A0A673FPC1_9TELE</name>
<dbReference type="SMART" id="SM00409">
    <property type="entry name" value="IG"/>
    <property type="match status" value="1"/>
</dbReference>
<organism evidence="5 6">
    <name type="scientific">Sinocyclocheilus rhinocerous</name>
    <dbReference type="NCBI Taxonomy" id="307959"/>
    <lineage>
        <taxon>Eukaryota</taxon>
        <taxon>Metazoa</taxon>
        <taxon>Chordata</taxon>
        <taxon>Craniata</taxon>
        <taxon>Vertebrata</taxon>
        <taxon>Euteleostomi</taxon>
        <taxon>Actinopterygii</taxon>
        <taxon>Neopterygii</taxon>
        <taxon>Teleostei</taxon>
        <taxon>Ostariophysi</taxon>
        <taxon>Cypriniformes</taxon>
        <taxon>Cyprinidae</taxon>
        <taxon>Cyprininae</taxon>
        <taxon>Sinocyclocheilus</taxon>
    </lineage>
</organism>
<dbReference type="InterPro" id="IPR036179">
    <property type="entry name" value="Ig-like_dom_sf"/>
</dbReference>
<proteinExistence type="predicted"/>
<dbReference type="PANTHER" id="PTHR11860:SF118">
    <property type="entry name" value="CMRF35-LIKE MOLECULE 3-RELATED"/>
    <property type="match status" value="1"/>
</dbReference>
<dbReference type="InterPro" id="IPR050671">
    <property type="entry name" value="CD300_family_receptors"/>
</dbReference>
<keyword evidence="6" id="KW-1185">Reference proteome</keyword>
<dbReference type="InterPro" id="IPR013783">
    <property type="entry name" value="Ig-like_fold"/>
</dbReference>
<accession>A0A673FPC1</accession>
<evidence type="ECO:0000256" key="3">
    <source>
        <dbReference type="ARBA" id="ARBA00023136"/>
    </source>
</evidence>
<dbReference type="InterPro" id="IPR003599">
    <property type="entry name" value="Ig_sub"/>
</dbReference>
<dbReference type="InterPro" id="IPR013106">
    <property type="entry name" value="Ig_V-set"/>
</dbReference>